<proteinExistence type="inferred from homology"/>
<dbReference type="PANTHER" id="PTHR14873:SF1">
    <property type="entry name" value="OS06G0694100 PROTEIN"/>
    <property type="match status" value="1"/>
</dbReference>
<evidence type="ECO:0000256" key="1">
    <source>
        <dbReference type="ARBA" id="ARBA00034736"/>
    </source>
</evidence>
<dbReference type="GO" id="GO:0110078">
    <property type="term" value="C:TTT Hsp90 cochaperone complex"/>
    <property type="evidence" value="ECO:0007669"/>
    <property type="project" value="InterPro"/>
</dbReference>
<keyword evidence="3" id="KW-1185">Reference proteome</keyword>
<dbReference type="Proteomes" id="UP001497623">
    <property type="component" value="Unassembled WGS sequence"/>
</dbReference>
<feature type="non-terminal residue" evidence="2">
    <location>
        <position position="1"/>
    </location>
</feature>
<protein>
    <recommendedName>
        <fullName evidence="4">TELO2-interacting protein 2</fullName>
    </recommendedName>
</protein>
<dbReference type="InterPro" id="IPR016024">
    <property type="entry name" value="ARM-type_fold"/>
</dbReference>
<reference evidence="2 3" key="1">
    <citation type="submission" date="2024-05" db="EMBL/GenBank/DDBJ databases">
        <authorList>
            <person name="Wallberg A."/>
        </authorList>
    </citation>
    <scope>NUCLEOTIDE SEQUENCE [LARGE SCALE GENOMIC DNA]</scope>
</reference>
<comment type="caution">
    <text evidence="2">The sequence shown here is derived from an EMBL/GenBank/DDBJ whole genome shotgun (WGS) entry which is preliminary data.</text>
</comment>
<sequence length="500" mass="57352">EPTFLDGNTAIVYQHQLTLKIYSFRILSYKMIDIEELIGLIERLEASDELSLSEDKIITSLNHLIESCHIPRIDHSEDVPYTVQDFGVAVKSAETQLIYISRYFGSLCTASDNGRNFSNLFKRNVVVNCLLLASEFTEADCAWSNSKLAHASQSLIRKICHFCKVDKVSQILICNNASIKMSNNDVSDSLSDRVIESPEGYLNLLLQNLAKKCNKNMWKKYPAKVHSYYWILTLLDHHSLGDNLSYLLPPALFILDDWEKRHKILGLNCLSLILKNTSSSELRWFGRAAVIYDAIKPIMFSREPDILELFYPVCFDVIKALDTDPKNTEKFKKITLYDIIMQQLLREMAHEQKIALRKIYIQILHQAISYMGIYIVRWTDEIIEVSQDYAATYDGPKAEDRIQTVKVLQIYVQQSWPQVHVVASKILKIIVRLLYDVTLNDPHVEKESVDEVFSECCALVKLLKAVAPRTTRDLCRGIETIHVNSMANSYIQEIKSIVTS</sequence>
<dbReference type="EMBL" id="CAXKWB010001382">
    <property type="protein sequence ID" value="CAL4064193.1"/>
    <property type="molecule type" value="Genomic_DNA"/>
</dbReference>
<comment type="similarity">
    <text evidence="1">Belongs to the TTI2 family.</text>
</comment>
<dbReference type="AlphaFoldDB" id="A0AAV2PTY8"/>
<dbReference type="PANTHER" id="PTHR14873">
    <property type="entry name" value="OS06G0694100 PROTEIN"/>
    <property type="match status" value="1"/>
</dbReference>
<dbReference type="SUPFAM" id="SSF48371">
    <property type="entry name" value="ARM repeat"/>
    <property type="match status" value="1"/>
</dbReference>
<dbReference type="Pfam" id="PF10521">
    <property type="entry name" value="Tti2"/>
    <property type="match status" value="1"/>
</dbReference>
<evidence type="ECO:0008006" key="4">
    <source>
        <dbReference type="Google" id="ProtNLM"/>
    </source>
</evidence>
<evidence type="ECO:0000313" key="2">
    <source>
        <dbReference type="EMBL" id="CAL4064193.1"/>
    </source>
</evidence>
<name>A0AAV2PTY8_MEGNR</name>
<gene>
    <name evidence="2" type="ORF">MNOR_LOCUS3901</name>
</gene>
<evidence type="ECO:0000313" key="3">
    <source>
        <dbReference type="Proteomes" id="UP001497623"/>
    </source>
</evidence>
<dbReference type="InterPro" id="IPR018870">
    <property type="entry name" value="Tti2"/>
</dbReference>
<organism evidence="2 3">
    <name type="scientific">Meganyctiphanes norvegica</name>
    <name type="common">Northern krill</name>
    <name type="synonym">Thysanopoda norvegica</name>
    <dbReference type="NCBI Taxonomy" id="48144"/>
    <lineage>
        <taxon>Eukaryota</taxon>
        <taxon>Metazoa</taxon>
        <taxon>Ecdysozoa</taxon>
        <taxon>Arthropoda</taxon>
        <taxon>Crustacea</taxon>
        <taxon>Multicrustacea</taxon>
        <taxon>Malacostraca</taxon>
        <taxon>Eumalacostraca</taxon>
        <taxon>Eucarida</taxon>
        <taxon>Euphausiacea</taxon>
        <taxon>Euphausiidae</taxon>
        <taxon>Meganyctiphanes</taxon>
    </lineage>
</organism>
<accession>A0AAV2PTY8</accession>